<reference evidence="3" key="2">
    <citation type="submission" date="2015-01" db="EMBL/GenBank/DDBJ databases">
        <title>Evolutionary Origins and Diversification of the Mycorrhizal Mutualists.</title>
        <authorList>
            <consortium name="DOE Joint Genome Institute"/>
            <consortium name="Mycorrhizal Genomics Consortium"/>
            <person name="Kohler A."/>
            <person name="Kuo A."/>
            <person name="Nagy L.G."/>
            <person name="Floudas D."/>
            <person name="Copeland A."/>
            <person name="Barry K.W."/>
            <person name="Cichocki N."/>
            <person name="Veneault-Fourrey C."/>
            <person name="LaButti K."/>
            <person name="Lindquist E.A."/>
            <person name="Lipzen A."/>
            <person name="Lundell T."/>
            <person name="Morin E."/>
            <person name="Murat C."/>
            <person name="Riley R."/>
            <person name="Ohm R."/>
            <person name="Sun H."/>
            <person name="Tunlid A."/>
            <person name="Henrissat B."/>
            <person name="Grigoriev I.V."/>
            <person name="Hibbett D.S."/>
            <person name="Martin F."/>
        </authorList>
    </citation>
    <scope>NUCLEOTIDE SEQUENCE [LARGE SCALE GENOMIC DNA]</scope>
    <source>
        <strain evidence="3">Zn</strain>
    </source>
</reference>
<evidence type="ECO:0000259" key="1">
    <source>
        <dbReference type="Pfam" id="PF06985"/>
    </source>
</evidence>
<dbReference type="EMBL" id="KN832899">
    <property type="protein sequence ID" value="KIM93116.1"/>
    <property type="molecule type" value="Genomic_DNA"/>
</dbReference>
<dbReference type="PANTHER" id="PTHR24148">
    <property type="entry name" value="ANKYRIN REPEAT DOMAIN-CONTAINING PROTEIN 39 HOMOLOG-RELATED"/>
    <property type="match status" value="1"/>
</dbReference>
<name>A0A0C3GRQ0_OIDMZ</name>
<evidence type="ECO:0000313" key="3">
    <source>
        <dbReference type="Proteomes" id="UP000054321"/>
    </source>
</evidence>
<dbReference type="Pfam" id="PF26639">
    <property type="entry name" value="Het-6_barrel"/>
    <property type="match status" value="1"/>
</dbReference>
<protein>
    <recommendedName>
        <fullName evidence="1">Heterokaryon incompatibility domain-containing protein</fullName>
    </recommendedName>
</protein>
<organism evidence="2 3">
    <name type="scientific">Oidiodendron maius (strain Zn)</name>
    <dbReference type="NCBI Taxonomy" id="913774"/>
    <lineage>
        <taxon>Eukaryota</taxon>
        <taxon>Fungi</taxon>
        <taxon>Dikarya</taxon>
        <taxon>Ascomycota</taxon>
        <taxon>Pezizomycotina</taxon>
        <taxon>Leotiomycetes</taxon>
        <taxon>Leotiomycetes incertae sedis</taxon>
        <taxon>Myxotrichaceae</taxon>
        <taxon>Oidiodendron</taxon>
    </lineage>
</organism>
<dbReference type="HOGENOM" id="CLU_004184_7_4_1"/>
<evidence type="ECO:0000313" key="2">
    <source>
        <dbReference type="EMBL" id="KIM93116.1"/>
    </source>
</evidence>
<gene>
    <name evidence="2" type="ORF">OIDMADRAFT_173377</name>
</gene>
<sequence>MPTLQGGRGLMDQVFHRNRSTSVYTPLRREYREIRLVSLKPGDPEDDIQLSVSVISLDDDPKYDALSYVWGDLDDTYRYRISLSGQAFQVTRNLRDALIRLRQPKRGKARTIWVDAICIDQANVLERNSQVLLMGSIYQQCTCCVIWLGEEDSATKDALEFIKWMASDKHMLEWPCFEKIPNATLNIYLPDGLGELFEDEDDLESPLALKLFMERPWWFRTWTVQEIVLPKEVQILCGKYERKYSETDTIMTAFSKTMLMDSYIFGGRGMRANESVFKCWDQWWQIMCHNSEFIPDPNDEAARFFNSISYTVISSILWRRFFVTKSGAFGLGPSDTQVTDEVFIIQGGRQPLVLRKSATTFTPPRADKAQICHTLVGDCYIHGIMDGEAAQGLKTDPKDVFIV</sequence>
<feature type="domain" description="Heterokaryon incompatibility" evidence="1">
    <location>
        <begin position="63"/>
        <end position="226"/>
    </location>
</feature>
<dbReference type="STRING" id="913774.A0A0C3GRQ0"/>
<dbReference type="InterPro" id="IPR052895">
    <property type="entry name" value="HetReg/Transcr_Mod"/>
</dbReference>
<reference evidence="2 3" key="1">
    <citation type="submission" date="2014-04" db="EMBL/GenBank/DDBJ databases">
        <authorList>
            <consortium name="DOE Joint Genome Institute"/>
            <person name="Kuo A."/>
            <person name="Martino E."/>
            <person name="Perotto S."/>
            <person name="Kohler A."/>
            <person name="Nagy L.G."/>
            <person name="Floudas D."/>
            <person name="Copeland A."/>
            <person name="Barry K.W."/>
            <person name="Cichocki N."/>
            <person name="Veneault-Fourrey C."/>
            <person name="LaButti K."/>
            <person name="Lindquist E.A."/>
            <person name="Lipzen A."/>
            <person name="Lundell T."/>
            <person name="Morin E."/>
            <person name="Murat C."/>
            <person name="Sun H."/>
            <person name="Tunlid A."/>
            <person name="Henrissat B."/>
            <person name="Grigoriev I.V."/>
            <person name="Hibbett D.S."/>
            <person name="Martin F."/>
            <person name="Nordberg H.P."/>
            <person name="Cantor M.N."/>
            <person name="Hua S.X."/>
        </authorList>
    </citation>
    <scope>NUCLEOTIDE SEQUENCE [LARGE SCALE GENOMIC DNA]</scope>
    <source>
        <strain evidence="2 3">Zn</strain>
    </source>
</reference>
<proteinExistence type="predicted"/>
<dbReference type="InterPro" id="IPR010730">
    <property type="entry name" value="HET"/>
</dbReference>
<dbReference type="OrthoDB" id="2157530at2759"/>
<keyword evidence="3" id="KW-1185">Reference proteome</keyword>
<accession>A0A0C3GRQ0</accession>
<dbReference type="AlphaFoldDB" id="A0A0C3GRQ0"/>
<dbReference type="PANTHER" id="PTHR24148:SF73">
    <property type="entry name" value="HET DOMAIN PROTEIN (AFU_ORTHOLOGUE AFUA_8G01020)"/>
    <property type="match status" value="1"/>
</dbReference>
<dbReference type="Proteomes" id="UP000054321">
    <property type="component" value="Unassembled WGS sequence"/>
</dbReference>
<dbReference type="Pfam" id="PF06985">
    <property type="entry name" value="HET"/>
    <property type="match status" value="1"/>
</dbReference>
<dbReference type="InParanoid" id="A0A0C3GRQ0"/>